<evidence type="ECO:0000256" key="1">
    <source>
        <dbReference type="ARBA" id="ARBA00005486"/>
    </source>
</evidence>
<dbReference type="EMBL" id="VYZN01000006">
    <property type="protein sequence ID" value="KAE9543789.1"/>
    <property type="molecule type" value="Genomic_DNA"/>
</dbReference>
<dbReference type="GO" id="GO:0000785">
    <property type="term" value="C:chromatin"/>
    <property type="evidence" value="ECO:0007669"/>
    <property type="project" value="TreeGrafter"/>
</dbReference>
<dbReference type="GO" id="GO:0007062">
    <property type="term" value="P:sister chromatid cohesion"/>
    <property type="evidence" value="ECO:0007669"/>
    <property type="project" value="TreeGrafter"/>
</dbReference>
<reference evidence="3 4" key="1">
    <citation type="submission" date="2019-08" db="EMBL/GenBank/DDBJ databases">
        <title>The genome of the soybean aphid Biotype 1, its phylome, world population structure and adaptation to the North American continent.</title>
        <authorList>
            <person name="Giordano R."/>
            <person name="Donthu R.K."/>
            <person name="Hernandez A.G."/>
            <person name="Wright C.L."/>
            <person name="Zimin A.V."/>
        </authorList>
    </citation>
    <scope>NUCLEOTIDE SEQUENCE [LARGE SCALE GENOMIC DNA]</scope>
    <source>
        <tissue evidence="3">Whole aphids</tissue>
    </source>
</reference>
<dbReference type="InterPro" id="IPR020839">
    <property type="entry name" value="SCD"/>
</dbReference>
<dbReference type="PANTHER" id="PTHR11199">
    <property type="entry name" value="STROMAL ANTIGEN"/>
    <property type="match status" value="1"/>
</dbReference>
<organism evidence="3 4">
    <name type="scientific">Aphis glycines</name>
    <name type="common">Soybean aphid</name>
    <dbReference type="NCBI Taxonomy" id="307491"/>
    <lineage>
        <taxon>Eukaryota</taxon>
        <taxon>Metazoa</taxon>
        <taxon>Ecdysozoa</taxon>
        <taxon>Arthropoda</taxon>
        <taxon>Hexapoda</taxon>
        <taxon>Insecta</taxon>
        <taxon>Pterygota</taxon>
        <taxon>Neoptera</taxon>
        <taxon>Paraneoptera</taxon>
        <taxon>Hemiptera</taxon>
        <taxon>Sternorrhyncha</taxon>
        <taxon>Aphidomorpha</taxon>
        <taxon>Aphidoidea</taxon>
        <taxon>Aphididae</taxon>
        <taxon>Aphidini</taxon>
        <taxon>Aphis</taxon>
        <taxon>Aphis</taxon>
    </lineage>
</organism>
<comment type="similarity">
    <text evidence="1">Belongs to the SCC3 family.</text>
</comment>
<name>A0A6G0U591_APHGL</name>
<accession>A0A6G0U591</accession>
<gene>
    <name evidence="3" type="ORF">AGLY_002019</name>
</gene>
<dbReference type="PROSITE" id="PS51425">
    <property type="entry name" value="SCD"/>
    <property type="match status" value="1"/>
</dbReference>
<dbReference type="Proteomes" id="UP000475862">
    <property type="component" value="Unassembled WGS sequence"/>
</dbReference>
<dbReference type="OrthoDB" id="6594948at2759"/>
<comment type="caution">
    <text evidence="3">The sequence shown here is derived from an EMBL/GenBank/DDBJ whole genome shotgun (WGS) entry which is preliminary data.</text>
</comment>
<dbReference type="GO" id="GO:0003682">
    <property type="term" value="F:chromatin binding"/>
    <property type="evidence" value="ECO:0007669"/>
    <property type="project" value="TreeGrafter"/>
</dbReference>
<dbReference type="InterPro" id="IPR039662">
    <property type="entry name" value="Cohesin_Scc3/SA"/>
</dbReference>
<evidence type="ECO:0000313" key="3">
    <source>
        <dbReference type="EMBL" id="KAE9543789.1"/>
    </source>
</evidence>
<dbReference type="AlphaFoldDB" id="A0A6G0U591"/>
<dbReference type="GO" id="GO:0008278">
    <property type="term" value="C:cohesin complex"/>
    <property type="evidence" value="ECO:0007669"/>
    <property type="project" value="TreeGrafter"/>
</dbReference>
<dbReference type="GO" id="GO:0005634">
    <property type="term" value="C:nucleus"/>
    <property type="evidence" value="ECO:0007669"/>
    <property type="project" value="TreeGrafter"/>
</dbReference>
<proteinExistence type="inferred from homology"/>
<evidence type="ECO:0000313" key="4">
    <source>
        <dbReference type="Proteomes" id="UP000475862"/>
    </source>
</evidence>
<dbReference type="PANTHER" id="PTHR11199:SF0">
    <property type="entry name" value="LD34181P-RELATED"/>
    <property type="match status" value="1"/>
</dbReference>
<protein>
    <recommendedName>
        <fullName evidence="2">SCD domain-containing protein</fullName>
    </recommendedName>
</protein>
<evidence type="ECO:0000259" key="2">
    <source>
        <dbReference type="PROSITE" id="PS51425"/>
    </source>
</evidence>
<feature type="domain" description="SCD" evidence="2">
    <location>
        <begin position="214"/>
        <end position="298"/>
    </location>
</feature>
<keyword evidence="4" id="KW-1185">Reference proteome</keyword>
<sequence length="997" mass="114980">MGSEHDETNCSSSDNNVLLSSNFPLSSSLSSMITRGSIENSFFTIIDPTITNTTEIEEIVNIWVKKFKENPRTGTIKLFAVIINCFDVDVCENAFIQFNCVQIFARINKCFETLTKTGSLISPEKVKKSIDVQKSLELFTAIFHYHSNLFFENDANKSYFIFLRDILTKISQSDFIGPRLLATSFGLKIVTGLIQSNNVELVKNDLDIFYTEFLIKRWKDTICIIREQVLLELIIWINIDSINFINDFWMYIYWALGDQSTSVQNIALKISNDILNMHSNIPKVKMLIKKIVSVLANLLLSSNDGVVISALNLYSILPSVNEEDYMNKVESIALELIFSEKSKIARVAAKYFINQMVNSQPNVLEQLKVLIVILEGVPLQIKLIASSFFVDAIYDLCPVLTDFKLISQLLSLDNLEDTEKHNLLILLMYVVKWLITGVKPEQKIAFMGDQNDIIQLHINTVEKIEYTTYMVIHLINQFKDCDIPTHAFSLWILLQFIDFKLLQDCKIISDILDQGSLFYHTWNIPTILEMISKCLHIMTSNLEGSDQSVCLKFIKDIAQENINILKAEIENPTKNLRRQICDQTDVQICSLTTQQEMVVVDADISVVVGYFKGKGDKRMLLTNAQQKLFTAGTSNILSQKNALIKIWSLAKYNFIPEDLEPLKYLSYYVTNLNNNSPTNIIISEFALSAFMEVFRRTILNVPTNIQNKHYFEQSENIVENTYITFLNAMLITSSKYDPQMINICETVRYFSIYIIYYAFLIVDDLLRIRFNIDNTNYLLDDDQNIKLNEFIFSLCHNCEYNDDLNILRLVEIFIQLIQDGLIEINHLITLLQFVKKELIEYALGPVFNYFCKKETGDQLSDVINLYLVYMYENIISQKSDFKNYTLKDLTDVATIIARILCQCTDQIGKRLVSTNIHRHGIQYAMNDSLSNPYSEYPFKQFFWILVSMCDILIPYDAQRLASDFISKPATQELINADNKYVLGYLYKLLELYDTQKS</sequence>